<sequence>MGIWDEVSEIEQTNDIFDRLQKLELRCKEAEEVCLRISTQFHGFKSTLEQEAKYIYDDQKAFPKVEKKGNLINFIYCTNLYRRIEYIEQLYLTLLEESKEDFKDKKNPWLEVLSQLEHMVQSLKESYNVCIDIIKRLADRHSAVYLLCENVPKALFIDRAYIEKYYF</sequence>
<name>K8Z9A5_9ENTE</name>
<dbReference type="EMBL" id="AMYT01000011">
    <property type="protein sequence ID" value="EKU27579.1"/>
    <property type="molecule type" value="Genomic_DNA"/>
</dbReference>
<organism evidence="1 2">
    <name type="scientific">Catellicoccus marimammalium M35/04/3</name>
    <dbReference type="NCBI Taxonomy" id="1234409"/>
    <lineage>
        <taxon>Bacteria</taxon>
        <taxon>Bacillati</taxon>
        <taxon>Bacillota</taxon>
        <taxon>Bacilli</taxon>
        <taxon>Lactobacillales</taxon>
        <taxon>Enterococcaceae</taxon>
        <taxon>Catellicoccus</taxon>
    </lineage>
</organism>
<reference evidence="1 2" key="1">
    <citation type="journal article" date="2013" name="Genome Announc.">
        <title>Draft Genome Sequence of Catellicoccus marimammalium, a Novel Species Commonly Found in Gull Feces.</title>
        <authorList>
            <person name="Weigand M.R."/>
            <person name="Ryu H."/>
            <person name="Bozcek L."/>
            <person name="Konstantinidis K.T."/>
            <person name="Santo Domingo J.W."/>
        </authorList>
    </citation>
    <scope>NUCLEOTIDE SEQUENCE [LARGE SCALE GENOMIC DNA]</scope>
    <source>
        <strain evidence="1 2">M35/04/3</strain>
    </source>
</reference>
<comment type="caution">
    <text evidence="1">The sequence shown here is derived from an EMBL/GenBank/DDBJ whole genome shotgun (WGS) entry which is preliminary data.</text>
</comment>
<accession>K8Z9A5</accession>
<evidence type="ECO:0000313" key="2">
    <source>
        <dbReference type="Proteomes" id="UP000016057"/>
    </source>
</evidence>
<evidence type="ECO:0000313" key="1">
    <source>
        <dbReference type="EMBL" id="EKU27579.1"/>
    </source>
</evidence>
<dbReference type="AlphaFoldDB" id="K8Z9A5"/>
<protein>
    <submittedName>
        <fullName evidence="1">Uncharacterized protein</fullName>
    </submittedName>
</protein>
<dbReference type="Proteomes" id="UP000016057">
    <property type="component" value="Unassembled WGS sequence"/>
</dbReference>
<gene>
    <name evidence="1" type="ORF">C683_0360</name>
</gene>
<proteinExistence type="predicted"/>
<keyword evidence="2" id="KW-1185">Reference proteome</keyword>
<dbReference type="RefSeq" id="WP_009488781.1">
    <property type="nucleotide sequence ID" value="NZ_AMYT01000011.1"/>
</dbReference>
<dbReference type="STRING" id="1234409.C683_0360"/>